<evidence type="ECO:0000313" key="1">
    <source>
        <dbReference type="EMBL" id="MDQ0290255.1"/>
    </source>
</evidence>
<gene>
    <name evidence="1" type="ORF">J3R75_002362</name>
</gene>
<dbReference type="InterPro" id="IPR027839">
    <property type="entry name" value="DUF4432"/>
</dbReference>
<proteinExistence type="predicted"/>
<dbReference type="InterPro" id="IPR014718">
    <property type="entry name" value="GH-type_carb-bd"/>
</dbReference>
<dbReference type="CDD" id="cd09023">
    <property type="entry name" value="Aldose_epim_Ec_c4013"/>
    <property type="match status" value="1"/>
</dbReference>
<comment type="caution">
    <text evidence="1">The sequence shown here is derived from an EMBL/GenBank/DDBJ whole genome shotgun (WGS) entry which is preliminary data.</text>
</comment>
<dbReference type="RefSeq" id="WP_307261669.1">
    <property type="nucleotide sequence ID" value="NZ_JAUSVL010000001.1"/>
</dbReference>
<evidence type="ECO:0008006" key="3">
    <source>
        <dbReference type="Google" id="ProtNLM"/>
    </source>
</evidence>
<dbReference type="Pfam" id="PF14486">
    <property type="entry name" value="DUF4432"/>
    <property type="match status" value="1"/>
</dbReference>
<dbReference type="AlphaFoldDB" id="A0AAE3VGZ4"/>
<sequence length="400" mass="43565">MSKKLSWVLTDTAKRVYVENCTLGATALGMDKDGAWTITKSRLRGGLSDGVDIIEVNNGQLSFTIVPTRGMGLWRGSCGGHAIGWNSPARDLVNPGFINTLEQGGLGWLKGFNECIVRCGLNSNGAPGMDTVLDNNGNPSEVMLTLHGNIANIPAKYVEVEVIPGTPTELVITGVVEESRCFCPQYRMVCRYSTFVGSNKVSIRDEVSNFADCPTEFQMLYHCNFGEPFLEEGAKIVLPAAEVAPRDPRAQEDIDTWDSYRGYEPGYVEQGYYLDVAADAQGRTLSMLKNRASTLGVVIRWDKSQLPSFCQWKHTTGASEGYVTGMEPSINMPNLKSFERQKGRVLTLQPGQTYAIDLAMEIAGDAKAVAAVEAEVAAIMAGRKTTVQQQPVAKWSPCAN</sequence>
<evidence type="ECO:0000313" key="2">
    <source>
        <dbReference type="Proteomes" id="UP001238163"/>
    </source>
</evidence>
<accession>A0AAE3VGZ4</accession>
<dbReference type="EMBL" id="JAUSVL010000001">
    <property type="protein sequence ID" value="MDQ0290255.1"/>
    <property type="molecule type" value="Genomic_DNA"/>
</dbReference>
<dbReference type="Gene3D" id="2.70.98.10">
    <property type="match status" value="1"/>
</dbReference>
<organism evidence="1 2">
    <name type="scientific">Oligosphaera ethanolica</name>
    <dbReference type="NCBI Taxonomy" id="760260"/>
    <lineage>
        <taxon>Bacteria</taxon>
        <taxon>Pseudomonadati</taxon>
        <taxon>Lentisphaerota</taxon>
        <taxon>Oligosphaeria</taxon>
        <taxon>Oligosphaerales</taxon>
        <taxon>Oligosphaeraceae</taxon>
        <taxon>Oligosphaera</taxon>
    </lineage>
</organism>
<keyword evidence="2" id="KW-1185">Reference proteome</keyword>
<reference evidence="1" key="1">
    <citation type="submission" date="2023-07" db="EMBL/GenBank/DDBJ databases">
        <title>Genomic Encyclopedia of Type Strains, Phase IV (KMG-IV): sequencing the most valuable type-strain genomes for metagenomic binning, comparative biology and taxonomic classification.</title>
        <authorList>
            <person name="Goeker M."/>
        </authorList>
    </citation>
    <scope>NUCLEOTIDE SEQUENCE</scope>
    <source>
        <strain evidence="1">DSM 24202</strain>
    </source>
</reference>
<protein>
    <recommendedName>
        <fullName evidence="3">DUF4432 domain-containing protein</fullName>
    </recommendedName>
</protein>
<dbReference type="GO" id="GO:0030246">
    <property type="term" value="F:carbohydrate binding"/>
    <property type="evidence" value="ECO:0007669"/>
    <property type="project" value="InterPro"/>
</dbReference>
<dbReference type="Proteomes" id="UP001238163">
    <property type="component" value="Unassembled WGS sequence"/>
</dbReference>
<name>A0AAE3VGZ4_9BACT</name>